<keyword evidence="2" id="KW-1185">Reference proteome</keyword>
<evidence type="ECO:0000313" key="1">
    <source>
        <dbReference type="EMBL" id="AOX17041.1"/>
    </source>
</evidence>
<evidence type="ECO:0000313" key="2">
    <source>
        <dbReference type="Proteomes" id="UP000179145"/>
    </source>
</evidence>
<dbReference type="AlphaFoldDB" id="A0A1D8UTQ9"/>
<organism evidence="1 2">
    <name type="scientific">Kozakia baliensis</name>
    <dbReference type="NCBI Taxonomy" id="153496"/>
    <lineage>
        <taxon>Bacteria</taxon>
        <taxon>Pseudomonadati</taxon>
        <taxon>Pseudomonadota</taxon>
        <taxon>Alphaproteobacteria</taxon>
        <taxon>Acetobacterales</taxon>
        <taxon>Acetobacteraceae</taxon>
        <taxon>Kozakia</taxon>
    </lineage>
</organism>
<dbReference type="RefSeq" id="WP_070402729.1">
    <property type="nucleotide sequence ID" value="NZ_BJVW01000003.1"/>
</dbReference>
<reference evidence="1 2" key="1">
    <citation type="journal article" date="2016" name="Microb. Cell Fact.">
        <title>Dissection of exopolysaccharide biosynthesis in Kozakia baliensis.</title>
        <authorList>
            <person name="Brandt J.U."/>
            <person name="Jakob F."/>
            <person name="Behr J."/>
            <person name="Geissler A.J."/>
            <person name="Vogel R.F."/>
        </authorList>
    </citation>
    <scope>NUCLEOTIDE SEQUENCE [LARGE SCALE GENOMIC DNA]</scope>
    <source>
        <strain evidence="1 2">DSM 14400</strain>
    </source>
</reference>
<dbReference type="Proteomes" id="UP000179145">
    <property type="component" value="Chromosome"/>
</dbReference>
<dbReference type="STRING" id="153496.A0U89_07655"/>
<name>A0A1D8UTQ9_9PROT</name>
<dbReference type="Pfam" id="PF06676">
    <property type="entry name" value="DUF1178"/>
    <property type="match status" value="1"/>
</dbReference>
<gene>
    <name evidence="1" type="ORF">A0U89_07655</name>
</gene>
<protein>
    <submittedName>
        <fullName evidence="1">Uncharacterized protein</fullName>
    </submittedName>
</protein>
<dbReference type="eggNOG" id="COG5319">
    <property type="taxonomic scope" value="Bacteria"/>
</dbReference>
<dbReference type="InterPro" id="IPR009562">
    <property type="entry name" value="DUF1178"/>
</dbReference>
<proteinExistence type="predicted"/>
<sequence length="146" mass="16237">MIHYRLRCIGQHHEFEGWFKNAEAFTQQMEAGQLLCPHCGGQDIEKALMAPAIARKREDVPAPAPVAAMPDDVRAALQKIRAVVEAHCDDVGTNFAAEALKRHHADMESAPPTRGIYGVMQPDEREMLEEEGVDFAMMPWIGRADA</sequence>
<dbReference type="EMBL" id="CP014674">
    <property type="protein sequence ID" value="AOX17041.1"/>
    <property type="molecule type" value="Genomic_DNA"/>
</dbReference>
<accession>A0A1D8UTQ9</accession>
<dbReference type="OrthoDB" id="9799894at2"/>
<dbReference type="KEGG" id="kba:A0U89_07655"/>